<evidence type="ECO:0000256" key="9">
    <source>
        <dbReference type="ARBA" id="ARBA00022833"/>
    </source>
</evidence>
<comment type="caution">
    <text evidence="18">The sequence shown here is derived from an EMBL/GenBank/DDBJ whole genome shotgun (WGS) entry which is preliminary data.</text>
</comment>
<evidence type="ECO:0000256" key="3">
    <source>
        <dbReference type="ARBA" id="ARBA00004906"/>
    </source>
</evidence>
<dbReference type="PROSITE" id="PS00518">
    <property type="entry name" value="ZF_RING_1"/>
    <property type="match status" value="1"/>
</dbReference>
<dbReference type="Gramene" id="OE9A078875T2">
    <property type="protein sequence ID" value="OE9A078875C2"/>
    <property type="gene ID" value="OE9A078875"/>
</dbReference>
<dbReference type="Gene3D" id="3.30.40.10">
    <property type="entry name" value="Zinc/RING finger domain, C3HC4 (zinc finger)"/>
    <property type="match status" value="1"/>
</dbReference>
<name>A0A8S0U600_OLEEU</name>
<accession>A0A8S0U600</accession>
<evidence type="ECO:0000256" key="2">
    <source>
        <dbReference type="ARBA" id="ARBA00004123"/>
    </source>
</evidence>
<dbReference type="AlphaFoldDB" id="A0A8S0U600"/>
<dbReference type="Gramene" id="OE9A078875T3">
    <property type="protein sequence ID" value="OE9A078875C3"/>
    <property type="gene ID" value="OE9A078875"/>
</dbReference>
<evidence type="ECO:0000256" key="4">
    <source>
        <dbReference type="ARBA" id="ARBA00005555"/>
    </source>
</evidence>
<proteinExistence type="inferred from homology"/>
<sequence>MGSTGEAGRKRRHFSSISPTAATVKKHSLVPLSEDKKLDAAVLQFQNQKLTQKLEAQKIEIRALQYKLCQLKEKQQSNEKSLTVVNNSWEELIDDLESHSTRVKDLVTSGRGFEHQIVKDDGDFHPEKAFLSRLLEKGATESSSAGTTTILSEEDRQIDGEKRKSILHNTVNACEDLSNLKSSMSAACLNVLLSDGWSQQGVSCDLQAEVKKLRLAVGNLHLKHKSLAAEFQGNRDTDTKNKADLKGLKGELENAISELEDSNRNLAIIKVEIDLAKGASFPVLNRQNKHVITDETRDKQDDLQEMELALKELLNQSSSRLQELKHLHEDRIKILRQLSNLQNNLKNVKGICSSRPYLLLKDQLAKSKADVVQYQALYEKLQVQKDRLAWREKEIHMKNELADVLCQSSMVAKSRIANLETEIKKCIEEKRVIEANLEEASRDPGRKEIIAEFKALVSSFPEKMGKMQNQLLQHKETASHIHCLCADVQSVTDILDGKVKEFDFSSSRSAQQNAEKQKLQAVLHDLKEADSDLKLFLEMYRRESTDSREVGEARSSEIKAWAHVQSLKTSLDEHNLELRVKAAIEAEAKAQQRLAAREAEIADLRQKLVASKREKSGLSDVLNSKHEETEAYLSEIETIGQAYDDMQTQNQKLLQEISERDDYNMKLVSEGVQSRQMGDDLLMEKRSLERAIQQTETSVDFYDTKAPRIEDQLKVCLDQIQRLKEDRVQKIATSENTQKRWLDVRKSLQQLIDTLEEAQDKVDMGRVDLAEMQIFLEKERFERKRVEEDLETLKRKAEQLKSLADGSSEAEKLKQELGEYKEILKCSVCLDKRKEVVITKCFHLFCNPCVKGILETRHRKCPVCSASFGPNDVKPVYI</sequence>
<dbReference type="PANTHER" id="PTHR23163">
    <property type="entry name" value="RING FINGER PROTEIN-RELATED"/>
    <property type="match status" value="1"/>
</dbReference>
<dbReference type="InterPro" id="IPR013083">
    <property type="entry name" value="Znf_RING/FYVE/PHD"/>
</dbReference>
<evidence type="ECO:0000256" key="8">
    <source>
        <dbReference type="ARBA" id="ARBA00022786"/>
    </source>
</evidence>
<keyword evidence="5 14" id="KW-0808">Transferase</keyword>
<feature type="region of interest" description="Disordered" evidence="16">
    <location>
        <begin position="1"/>
        <end position="20"/>
    </location>
</feature>
<evidence type="ECO:0000256" key="10">
    <source>
        <dbReference type="ARBA" id="ARBA00022853"/>
    </source>
</evidence>
<feature type="coiled-coil region" evidence="15">
    <location>
        <begin position="409"/>
        <end position="443"/>
    </location>
</feature>
<evidence type="ECO:0000313" key="19">
    <source>
        <dbReference type="Proteomes" id="UP000594638"/>
    </source>
</evidence>
<reference evidence="18 19" key="1">
    <citation type="submission" date="2019-12" db="EMBL/GenBank/DDBJ databases">
        <authorList>
            <person name="Alioto T."/>
            <person name="Alioto T."/>
            <person name="Gomez Garrido J."/>
        </authorList>
    </citation>
    <scope>NUCLEOTIDE SEQUENCE [LARGE SCALE GENOMIC DNA]</scope>
</reference>
<dbReference type="OrthoDB" id="10266039at2759"/>
<evidence type="ECO:0000259" key="17">
    <source>
        <dbReference type="PROSITE" id="PS50089"/>
    </source>
</evidence>
<keyword evidence="9 14" id="KW-0862">Zinc</keyword>
<dbReference type="Pfam" id="PF00097">
    <property type="entry name" value="zf-C3HC4"/>
    <property type="match status" value="1"/>
</dbReference>
<keyword evidence="8 14" id="KW-0833">Ubl conjugation pathway</keyword>
<evidence type="ECO:0000313" key="18">
    <source>
        <dbReference type="EMBL" id="CAA3012800.1"/>
    </source>
</evidence>
<evidence type="ECO:0000256" key="5">
    <source>
        <dbReference type="ARBA" id="ARBA00022679"/>
    </source>
</evidence>
<evidence type="ECO:0000256" key="15">
    <source>
        <dbReference type="SAM" id="Coils"/>
    </source>
</evidence>
<keyword evidence="18" id="KW-0436">Ligase</keyword>
<dbReference type="PANTHER" id="PTHR23163:SF0">
    <property type="entry name" value="E3 UBIQUITIN-PROTEIN LIGASE BRE1"/>
    <property type="match status" value="1"/>
</dbReference>
<keyword evidence="7 13" id="KW-0863">Zinc-finger</keyword>
<evidence type="ECO:0000256" key="14">
    <source>
        <dbReference type="RuleBase" id="RU365038"/>
    </source>
</evidence>
<evidence type="ECO:0000256" key="11">
    <source>
        <dbReference type="ARBA" id="ARBA00023054"/>
    </source>
</evidence>
<dbReference type="InterPro" id="IPR018957">
    <property type="entry name" value="Znf_C3HC4_RING-type"/>
</dbReference>
<dbReference type="InterPro" id="IPR013956">
    <property type="entry name" value="E3_ubiquit_lig_Bre1"/>
</dbReference>
<gene>
    <name evidence="18" type="ORF">OLEA9_A078875</name>
</gene>
<feature type="coiled-coil region" evidence="15">
    <location>
        <begin position="242"/>
        <end position="272"/>
    </location>
</feature>
<dbReference type="SUPFAM" id="SSF57850">
    <property type="entry name" value="RING/U-box"/>
    <property type="match status" value="1"/>
</dbReference>
<feature type="coiled-coil region" evidence="15">
    <location>
        <begin position="776"/>
        <end position="823"/>
    </location>
</feature>
<feature type="domain" description="RING-type" evidence="17">
    <location>
        <begin position="826"/>
        <end position="865"/>
    </location>
</feature>
<organism evidence="18 19">
    <name type="scientific">Olea europaea subsp. europaea</name>
    <dbReference type="NCBI Taxonomy" id="158383"/>
    <lineage>
        <taxon>Eukaryota</taxon>
        <taxon>Viridiplantae</taxon>
        <taxon>Streptophyta</taxon>
        <taxon>Embryophyta</taxon>
        <taxon>Tracheophyta</taxon>
        <taxon>Spermatophyta</taxon>
        <taxon>Magnoliopsida</taxon>
        <taxon>eudicotyledons</taxon>
        <taxon>Gunneridae</taxon>
        <taxon>Pentapetalae</taxon>
        <taxon>asterids</taxon>
        <taxon>lamiids</taxon>
        <taxon>Lamiales</taxon>
        <taxon>Oleaceae</taxon>
        <taxon>Oleeae</taxon>
        <taxon>Olea</taxon>
    </lineage>
</organism>
<evidence type="ECO:0000256" key="13">
    <source>
        <dbReference type="PROSITE-ProRule" id="PRU00175"/>
    </source>
</evidence>
<evidence type="ECO:0000256" key="1">
    <source>
        <dbReference type="ARBA" id="ARBA00000900"/>
    </source>
</evidence>
<keyword evidence="6 14" id="KW-0479">Metal-binding</keyword>
<dbReference type="SMART" id="SM00184">
    <property type="entry name" value="RING"/>
    <property type="match status" value="1"/>
</dbReference>
<evidence type="ECO:0000256" key="16">
    <source>
        <dbReference type="SAM" id="MobiDB-lite"/>
    </source>
</evidence>
<comment type="catalytic activity">
    <reaction evidence="1 14">
        <text>S-ubiquitinyl-[E2 ubiquitin-conjugating enzyme]-L-cysteine + [acceptor protein]-L-lysine = [E2 ubiquitin-conjugating enzyme]-L-cysteine + N(6)-ubiquitinyl-[acceptor protein]-L-lysine.</text>
        <dbReference type="EC" id="2.3.2.27"/>
    </reaction>
</comment>
<dbReference type="GO" id="GO:0008270">
    <property type="term" value="F:zinc ion binding"/>
    <property type="evidence" value="ECO:0007669"/>
    <property type="project" value="UniProtKB-KW"/>
</dbReference>
<dbReference type="EMBL" id="CACTIH010007412">
    <property type="protein sequence ID" value="CAA3012800.1"/>
    <property type="molecule type" value="Genomic_DNA"/>
</dbReference>
<dbReference type="EC" id="2.3.2.27" evidence="14"/>
<protein>
    <recommendedName>
        <fullName evidence="14">E3 ubiquitin protein ligase</fullName>
        <ecNumber evidence="14">2.3.2.27</ecNumber>
    </recommendedName>
</protein>
<comment type="subcellular location">
    <subcellularLocation>
        <location evidence="2 14">Nucleus</location>
    </subcellularLocation>
</comment>
<dbReference type="GO" id="GO:0005634">
    <property type="term" value="C:nucleus"/>
    <property type="evidence" value="ECO:0007669"/>
    <property type="project" value="UniProtKB-SubCell"/>
</dbReference>
<dbReference type="GO" id="GO:0016567">
    <property type="term" value="P:protein ubiquitination"/>
    <property type="evidence" value="ECO:0007669"/>
    <property type="project" value="UniProtKB-UniRule"/>
</dbReference>
<dbReference type="GO" id="GO:0033503">
    <property type="term" value="C:HULC complex"/>
    <property type="evidence" value="ECO:0007669"/>
    <property type="project" value="TreeGrafter"/>
</dbReference>
<dbReference type="CDD" id="cd16499">
    <property type="entry name" value="RING-HC_Bre1-like"/>
    <property type="match status" value="1"/>
</dbReference>
<dbReference type="PROSITE" id="PS50089">
    <property type="entry name" value="ZF_RING_2"/>
    <property type="match status" value="1"/>
</dbReference>
<feature type="coiled-coil region" evidence="15">
    <location>
        <begin position="587"/>
        <end position="656"/>
    </location>
</feature>
<dbReference type="GO" id="GO:0016874">
    <property type="term" value="F:ligase activity"/>
    <property type="evidence" value="ECO:0007669"/>
    <property type="project" value="UniProtKB-KW"/>
</dbReference>
<dbReference type="InterPro" id="IPR001841">
    <property type="entry name" value="Znf_RING"/>
</dbReference>
<keyword evidence="11 14" id="KW-0175">Coiled coil</keyword>
<dbReference type="InterPro" id="IPR017907">
    <property type="entry name" value="Znf_RING_CS"/>
</dbReference>
<dbReference type="GO" id="GO:0006325">
    <property type="term" value="P:chromatin organization"/>
    <property type="evidence" value="ECO:0007669"/>
    <property type="project" value="UniProtKB-KW"/>
</dbReference>
<comment type="pathway">
    <text evidence="3 14">Protein modification; protein ubiquitination.</text>
</comment>
<feature type="coiled-coil region" evidence="15">
    <location>
        <begin position="40"/>
        <end position="67"/>
    </location>
</feature>
<evidence type="ECO:0000256" key="6">
    <source>
        <dbReference type="ARBA" id="ARBA00022723"/>
    </source>
</evidence>
<feature type="coiled-coil region" evidence="15">
    <location>
        <begin position="296"/>
        <end position="384"/>
    </location>
</feature>
<keyword evidence="12 14" id="KW-0539">Nucleus</keyword>
<keyword evidence="10 14" id="KW-0156">Chromatin regulator</keyword>
<comment type="similarity">
    <text evidence="4 14">Belongs to the BRE1 family.</text>
</comment>
<dbReference type="GO" id="GO:0061630">
    <property type="term" value="F:ubiquitin protein ligase activity"/>
    <property type="evidence" value="ECO:0007669"/>
    <property type="project" value="UniProtKB-EC"/>
</dbReference>
<dbReference type="Proteomes" id="UP000594638">
    <property type="component" value="Unassembled WGS sequence"/>
</dbReference>
<evidence type="ECO:0000256" key="12">
    <source>
        <dbReference type="ARBA" id="ARBA00023242"/>
    </source>
</evidence>
<evidence type="ECO:0000256" key="7">
    <source>
        <dbReference type="ARBA" id="ARBA00022771"/>
    </source>
</evidence>
<keyword evidence="19" id="KW-1185">Reference proteome</keyword>